<name>A0A934KFE8_9BACT</name>
<reference evidence="4 5" key="1">
    <citation type="submission" date="2020-10" db="EMBL/GenBank/DDBJ databases">
        <title>Ca. Dormibacterota MAGs.</title>
        <authorList>
            <person name="Montgomery K."/>
        </authorList>
    </citation>
    <scope>NUCLEOTIDE SEQUENCE [LARGE SCALE GENOMIC DNA]</scope>
    <source>
        <strain evidence="4">SC8811_S16_3</strain>
    </source>
</reference>
<proteinExistence type="predicted"/>
<dbReference type="InterPro" id="IPR011042">
    <property type="entry name" value="6-blade_b-propeller_TolB-like"/>
</dbReference>
<evidence type="ECO:0000313" key="5">
    <source>
        <dbReference type="Proteomes" id="UP000620075"/>
    </source>
</evidence>
<protein>
    <submittedName>
        <fullName evidence="4">Ig-like domain-containing protein</fullName>
    </submittedName>
</protein>
<feature type="domain" description="SbsA Ig-like" evidence="3">
    <location>
        <begin position="29"/>
        <end position="125"/>
    </location>
</feature>
<dbReference type="Gene3D" id="2.120.10.30">
    <property type="entry name" value="TolB, C-terminal domain"/>
    <property type="match status" value="1"/>
</dbReference>
<gene>
    <name evidence="4" type="ORF">JF888_05545</name>
</gene>
<evidence type="ECO:0000313" key="4">
    <source>
        <dbReference type="EMBL" id="MBJ7602642.1"/>
    </source>
</evidence>
<dbReference type="AlphaFoldDB" id="A0A934KFE8"/>
<keyword evidence="1" id="KW-0732">Signal</keyword>
<sequence length="543" mass="57600">MHRGLLFGRGSVGLVLLILGAIWGVGCSAPPQVVGVTPQPKATGFATDGPLSVQFDRPMDSASVAAHFRLEPQVHGTFSWPSDHEVVFSHETLRPSTRYRVVLDPGYRDRQGSAAPLRHSWYFDTEEPPRLIGASPGANDTGVDPAAYLSLTFSRAMDVASLNGSVSLSPSLTFQLRQDPADPRRLEIAPSQLLAPDQDYSISVAPAARDVHGNVLATGSAITFRTGQVKSLQHWVGFIATPVPSGAGEGIWLVNESGFPRPLVAATVAGFQWAPSGDRLLLRSASGTWSESIIDGSSNPLPFAGRWASYLDSIGSFALLDGDRLRIWSRDSGYTEVAQKVLEAAVSPGGRQIAYTTPAESGTAIRLYDAGLKTESLLEAENAAVDGLAWAPDLSALAYRSPATDPNQARLRVRSLRGGSSQPFTVTTGQISPPIWQSDARHLLVTAPVPTKVGLVAKAFRLSSAQGQSQTLSAASGLPAEPQSSVEQLSPSPDGHQIAFISSTAGVPQVWLMNADGSRLTQLTRYGVDGYAYGAGQLGWTRA</sequence>
<feature type="compositionally biased region" description="Polar residues" evidence="2">
    <location>
        <begin position="482"/>
        <end position="491"/>
    </location>
</feature>
<accession>A0A934KFE8</accession>
<evidence type="ECO:0000256" key="2">
    <source>
        <dbReference type="SAM" id="MobiDB-lite"/>
    </source>
</evidence>
<dbReference type="SUPFAM" id="SSF82171">
    <property type="entry name" value="DPP6 N-terminal domain-like"/>
    <property type="match status" value="1"/>
</dbReference>
<dbReference type="PROSITE" id="PS51257">
    <property type="entry name" value="PROKAR_LIPOPROTEIN"/>
    <property type="match status" value="1"/>
</dbReference>
<dbReference type="EMBL" id="JAEKNQ010000021">
    <property type="protein sequence ID" value="MBJ7602642.1"/>
    <property type="molecule type" value="Genomic_DNA"/>
</dbReference>
<evidence type="ECO:0000256" key="1">
    <source>
        <dbReference type="ARBA" id="ARBA00022729"/>
    </source>
</evidence>
<feature type="region of interest" description="Disordered" evidence="2">
    <location>
        <begin position="473"/>
        <end position="495"/>
    </location>
</feature>
<dbReference type="Pfam" id="PF13205">
    <property type="entry name" value="Big_5"/>
    <property type="match status" value="2"/>
</dbReference>
<feature type="domain" description="SbsA Ig-like" evidence="3">
    <location>
        <begin position="127"/>
        <end position="226"/>
    </location>
</feature>
<dbReference type="Gene3D" id="2.60.40.3710">
    <property type="match status" value="1"/>
</dbReference>
<dbReference type="Proteomes" id="UP000620075">
    <property type="component" value="Unassembled WGS sequence"/>
</dbReference>
<dbReference type="RefSeq" id="WP_338177336.1">
    <property type="nucleotide sequence ID" value="NZ_JAEKNQ010000021.1"/>
</dbReference>
<dbReference type="InterPro" id="IPR032812">
    <property type="entry name" value="SbsA_Ig"/>
</dbReference>
<organism evidence="4 5">
    <name type="scientific">Candidatus Dormiibacter inghamiae</name>
    <dbReference type="NCBI Taxonomy" id="3127013"/>
    <lineage>
        <taxon>Bacteria</taxon>
        <taxon>Bacillati</taxon>
        <taxon>Candidatus Dormiibacterota</taxon>
        <taxon>Candidatus Dormibacteria</taxon>
        <taxon>Candidatus Dormibacterales</taxon>
        <taxon>Candidatus Dormibacteraceae</taxon>
        <taxon>Candidatus Dormiibacter</taxon>
    </lineage>
</organism>
<comment type="caution">
    <text evidence="4">The sequence shown here is derived from an EMBL/GenBank/DDBJ whole genome shotgun (WGS) entry which is preliminary data.</text>
</comment>
<evidence type="ECO:0000259" key="3">
    <source>
        <dbReference type="Pfam" id="PF13205"/>
    </source>
</evidence>